<feature type="signal peptide" evidence="5">
    <location>
        <begin position="1"/>
        <end position="28"/>
    </location>
</feature>
<feature type="domain" description="TonB-dependent receptor-like beta-barrel" evidence="6">
    <location>
        <begin position="387"/>
        <end position="896"/>
    </location>
</feature>
<dbReference type="InterPro" id="IPR010104">
    <property type="entry name" value="TonB_rcpt_bac"/>
</dbReference>
<feature type="domain" description="TonB-dependent receptor plug" evidence="7">
    <location>
        <begin position="56"/>
        <end position="160"/>
    </location>
</feature>
<evidence type="ECO:0000313" key="8">
    <source>
        <dbReference type="EMBL" id="AQQ68871.1"/>
    </source>
</evidence>
<dbReference type="OrthoDB" id="8727862at2"/>
<dbReference type="InterPro" id="IPR000531">
    <property type="entry name" value="Beta-barrel_TonB"/>
</dbReference>
<sequence>MSLTNKRFRPALLSAAIAASVTSVGVFAQEEDGNTGLEEITVTGFRKSVMDSIGTKRDATSVVEAISAEDIGKLPDSSIADAISRLPGLATQRLDGRSSRVSIRGFGENESATTFNGREQVSISDNRGVEFDLYPSEIMSGVTVHKTPQANIDAEGIAGVIDMQTVKPLERGERTVQFNGQMEMTGFDKLNPDGEDQGQRFTFSYIDQFADDTIGVALAVNSMSSPSQEERWNSWGYPEFEVDGEQYSILGGAKPFVRSSVLDRDSVMLVVQAQPNDRLNTTFDALYVDFADEKILRGIEVPFAWGQGSLSADFADVDPATGFITSANTDGQRVVVRNDFESRKAELTSFGFNAEFEATDDLQLEFDVSHSAVERQIWSFESYAGTGRGNDNGVADNLSYTFKPGNTGVNFTHELDYSDFDLIQLGGPLTWGWSQALNDSLGITGTPLENSGQDGFLNTPEIDDELTSLKLAATQMVEAGIVNEISYGISYRDREKTKRSQGYYMTLDGFPTEFEGTLVVPEQYRLGSTSLDFIGMGDMVAYDARGLLNDGYYNLTDEALTGIQHLTGSYTVQEAVTAAFVQANFETEVVGFPLTGNLGARYVHTDQRSEGYAGDVRDGLVVGVENNVEHDYGHFLPSLNLSLALTDAQTVRFGAAKTISRARMDEMNSSVTVSPSGSPDGNGNFWSVGGGNPYLEPKEAVGLDLSYENYFSEEGYFSVALFWKDLSSWHFDDNYVIDIAEMPGYDPARAEPGAGSLATRYSKVNGGGGTLQGYELSGSLPFNIFHESLDGFGLIASHTGLSQDIEDLNGNEFELPGLSESIQTFTVYYDNHGFSARTSLRKRDDFKGEVYGTGFSTEQVDVVGETLVDAQIGYDFAESGIGGLEGLSVFLQGQNLTDEPFTTLSGDNALQVRDYQSYGKTYLMGFSYKL</sequence>
<comment type="subcellular location">
    <subcellularLocation>
        <location evidence="1 4">Cell outer membrane</location>
    </subcellularLocation>
</comment>
<dbReference type="Pfam" id="PF00593">
    <property type="entry name" value="TonB_dep_Rec_b-barrel"/>
    <property type="match status" value="1"/>
</dbReference>
<reference evidence="8" key="1">
    <citation type="submission" date="2017-02" db="EMBL/GenBank/DDBJ databases">
        <title>Genome of Microbulbifer agarilyticus GP101.</title>
        <authorList>
            <person name="Jung J."/>
            <person name="Bae S.S."/>
            <person name="Baek K."/>
        </authorList>
    </citation>
    <scope>NUCLEOTIDE SEQUENCE [LARGE SCALE GENOMIC DNA]</scope>
    <source>
        <strain evidence="8">GP101</strain>
    </source>
</reference>
<dbReference type="SUPFAM" id="SSF56935">
    <property type="entry name" value="Porins"/>
    <property type="match status" value="1"/>
</dbReference>
<dbReference type="STRING" id="260552.Mag101_15445"/>
<evidence type="ECO:0000256" key="4">
    <source>
        <dbReference type="RuleBase" id="RU003357"/>
    </source>
</evidence>
<dbReference type="EMBL" id="CP019650">
    <property type="protein sequence ID" value="AQQ68871.1"/>
    <property type="molecule type" value="Genomic_DNA"/>
</dbReference>
<protein>
    <submittedName>
        <fullName evidence="8">TonB-dependent receptor</fullName>
    </submittedName>
</protein>
<dbReference type="InterPro" id="IPR036942">
    <property type="entry name" value="Beta-barrel_TonB_sf"/>
</dbReference>
<dbReference type="RefSeq" id="WP_077407008.1">
    <property type="nucleotide sequence ID" value="NZ_CP019650.1"/>
</dbReference>
<evidence type="ECO:0000259" key="7">
    <source>
        <dbReference type="Pfam" id="PF07715"/>
    </source>
</evidence>
<evidence type="ECO:0000256" key="3">
    <source>
        <dbReference type="ARBA" id="ARBA00023237"/>
    </source>
</evidence>
<gene>
    <name evidence="8" type="ORF">Mag101_15445</name>
</gene>
<dbReference type="KEGG" id="maga:Mag101_15445"/>
<comment type="similarity">
    <text evidence="4">Belongs to the TonB-dependent receptor family.</text>
</comment>
<dbReference type="InterPro" id="IPR037066">
    <property type="entry name" value="Plug_dom_sf"/>
</dbReference>
<dbReference type="Proteomes" id="UP000188219">
    <property type="component" value="Chromosome"/>
</dbReference>
<evidence type="ECO:0000313" key="9">
    <source>
        <dbReference type="Proteomes" id="UP000188219"/>
    </source>
</evidence>
<dbReference type="Gene3D" id="2.170.130.10">
    <property type="entry name" value="TonB-dependent receptor, plug domain"/>
    <property type="match status" value="1"/>
</dbReference>
<keyword evidence="9" id="KW-1185">Reference proteome</keyword>
<name>A0A1Q2M869_9GAMM</name>
<dbReference type="eggNOG" id="COG1629">
    <property type="taxonomic scope" value="Bacteria"/>
</dbReference>
<dbReference type="PANTHER" id="PTHR40980">
    <property type="entry name" value="PLUG DOMAIN-CONTAINING PROTEIN"/>
    <property type="match status" value="1"/>
</dbReference>
<dbReference type="CDD" id="cd01347">
    <property type="entry name" value="ligand_gated_channel"/>
    <property type="match status" value="1"/>
</dbReference>
<dbReference type="NCBIfam" id="TIGR01782">
    <property type="entry name" value="TonB-Xanth-Caul"/>
    <property type="match status" value="1"/>
</dbReference>
<accession>A0A1Q2M869</accession>
<keyword evidence="2 4" id="KW-0472">Membrane</keyword>
<evidence type="ECO:0000259" key="6">
    <source>
        <dbReference type="Pfam" id="PF00593"/>
    </source>
</evidence>
<feature type="chain" id="PRO_5013066340" evidence="5">
    <location>
        <begin position="29"/>
        <end position="930"/>
    </location>
</feature>
<organism evidence="8 9">
    <name type="scientific">Microbulbifer agarilyticus</name>
    <dbReference type="NCBI Taxonomy" id="260552"/>
    <lineage>
        <taxon>Bacteria</taxon>
        <taxon>Pseudomonadati</taxon>
        <taxon>Pseudomonadota</taxon>
        <taxon>Gammaproteobacteria</taxon>
        <taxon>Cellvibrionales</taxon>
        <taxon>Microbulbiferaceae</taxon>
        <taxon>Microbulbifer</taxon>
    </lineage>
</organism>
<keyword evidence="5" id="KW-0732">Signal</keyword>
<dbReference type="Pfam" id="PF07715">
    <property type="entry name" value="Plug"/>
    <property type="match status" value="1"/>
</dbReference>
<dbReference type="InterPro" id="IPR012910">
    <property type="entry name" value="Plug_dom"/>
</dbReference>
<evidence type="ECO:0000256" key="2">
    <source>
        <dbReference type="ARBA" id="ARBA00023136"/>
    </source>
</evidence>
<proteinExistence type="inferred from homology"/>
<evidence type="ECO:0000256" key="1">
    <source>
        <dbReference type="ARBA" id="ARBA00004442"/>
    </source>
</evidence>
<dbReference type="AlphaFoldDB" id="A0A1Q2M869"/>
<dbReference type="GO" id="GO:0009279">
    <property type="term" value="C:cell outer membrane"/>
    <property type="evidence" value="ECO:0007669"/>
    <property type="project" value="UniProtKB-SubCell"/>
</dbReference>
<keyword evidence="8" id="KW-0675">Receptor</keyword>
<keyword evidence="4" id="KW-0798">TonB box</keyword>
<dbReference type="Gene3D" id="2.40.170.20">
    <property type="entry name" value="TonB-dependent receptor, beta-barrel domain"/>
    <property type="match status" value="1"/>
</dbReference>
<evidence type="ECO:0000256" key="5">
    <source>
        <dbReference type="SAM" id="SignalP"/>
    </source>
</evidence>
<keyword evidence="3" id="KW-0998">Cell outer membrane</keyword>
<dbReference type="PANTHER" id="PTHR40980:SF3">
    <property type="entry name" value="TONB-DEPENDENT RECEPTOR-LIKE BETA-BARREL DOMAIN-CONTAINING PROTEIN"/>
    <property type="match status" value="1"/>
</dbReference>